<organism evidence="2 3">
    <name type="scientific">Caligus rogercresseyi</name>
    <name type="common">Sea louse</name>
    <dbReference type="NCBI Taxonomy" id="217165"/>
    <lineage>
        <taxon>Eukaryota</taxon>
        <taxon>Metazoa</taxon>
        <taxon>Ecdysozoa</taxon>
        <taxon>Arthropoda</taxon>
        <taxon>Crustacea</taxon>
        <taxon>Multicrustacea</taxon>
        <taxon>Hexanauplia</taxon>
        <taxon>Copepoda</taxon>
        <taxon>Siphonostomatoida</taxon>
        <taxon>Caligidae</taxon>
        <taxon>Caligus</taxon>
    </lineage>
</organism>
<sequence length="55" mass="6007">HIHYGPPIPEPVPSGYGFPFSSEYEIADDPLPTYGKPSAPYIEDSPSPAPPTYFI</sequence>
<feature type="region of interest" description="Disordered" evidence="1">
    <location>
        <begin position="35"/>
        <end position="55"/>
    </location>
</feature>
<evidence type="ECO:0000313" key="2">
    <source>
        <dbReference type="EMBL" id="QQP51828.1"/>
    </source>
</evidence>
<dbReference type="Proteomes" id="UP000595437">
    <property type="component" value="Chromosome 8"/>
</dbReference>
<proteinExistence type="predicted"/>
<name>A0A7T8HKS4_CALRO</name>
<evidence type="ECO:0000256" key="1">
    <source>
        <dbReference type="SAM" id="MobiDB-lite"/>
    </source>
</evidence>
<protein>
    <submittedName>
        <fullName evidence="2">Uncharacterized protein</fullName>
    </submittedName>
</protein>
<gene>
    <name evidence="2" type="ORF">FKW44_013289</name>
</gene>
<dbReference type="AlphaFoldDB" id="A0A7T8HKS4"/>
<evidence type="ECO:0000313" key="3">
    <source>
        <dbReference type="Proteomes" id="UP000595437"/>
    </source>
</evidence>
<accession>A0A7T8HKS4</accession>
<reference evidence="3" key="1">
    <citation type="submission" date="2021-01" db="EMBL/GenBank/DDBJ databases">
        <title>Caligus Genome Assembly.</title>
        <authorList>
            <person name="Gallardo-Escarate C."/>
        </authorList>
    </citation>
    <scope>NUCLEOTIDE SEQUENCE [LARGE SCALE GENOMIC DNA]</scope>
</reference>
<keyword evidence="3" id="KW-1185">Reference proteome</keyword>
<dbReference type="EMBL" id="CP045897">
    <property type="protein sequence ID" value="QQP51828.1"/>
    <property type="molecule type" value="Genomic_DNA"/>
</dbReference>
<feature type="non-terminal residue" evidence="2">
    <location>
        <position position="1"/>
    </location>
</feature>